<organism evidence="3 4">
    <name type="scientific">Peribacillus muralis</name>
    <dbReference type="NCBI Taxonomy" id="264697"/>
    <lineage>
        <taxon>Bacteria</taxon>
        <taxon>Bacillati</taxon>
        <taxon>Bacillota</taxon>
        <taxon>Bacilli</taxon>
        <taxon>Bacillales</taxon>
        <taxon>Bacillaceae</taxon>
        <taxon>Peribacillus</taxon>
    </lineage>
</organism>
<evidence type="ECO:0000256" key="1">
    <source>
        <dbReference type="ARBA" id="ARBA00023172"/>
    </source>
</evidence>
<dbReference type="KEGG" id="bmur:ABE28_011190"/>
<dbReference type="SUPFAM" id="SSF56349">
    <property type="entry name" value="DNA breaking-rejoining enzymes"/>
    <property type="match status" value="1"/>
</dbReference>
<gene>
    <name evidence="3" type="ORF">ABE28_011190</name>
</gene>
<dbReference type="GO" id="GO:0003677">
    <property type="term" value="F:DNA binding"/>
    <property type="evidence" value="ECO:0007669"/>
    <property type="project" value="InterPro"/>
</dbReference>
<keyword evidence="1" id="KW-0233">DNA recombination</keyword>
<dbReference type="EMBL" id="CP017080">
    <property type="protein sequence ID" value="AOH54917.1"/>
    <property type="molecule type" value="Genomic_DNA"/>
</dbReference>
<dbReference type="STRING" id="264697.ABE28_011190"/>
<dbReference type="GO" id="GO:0015074">
    <property type="term" value="P:DNA integration"/>
    <property type="evidence" value="ECO:0007669"/>
    <property type="project" value="InterPro"/>
</dbReference>
<dbReference type="GO" id="GO:0006310">
    <property type="term" value="P:DNA recombination"/>
    <property type="evidence" value="ECO:0007669"/>
    <property type="project" value="UniProtKB-KW"/>
</dbReference>
<dbReference type="Proteomes" id="UP000077926">
    <property type="component" value="Chromosome"/>
</dbReference>
<keyword evidence="4" id="KW-1185">Reference proteome</keyword>
<dbReference type="InterPro" id="IPR002104">
    <property type="entry name" value="Integrase_catalytic"/>
</dbReference>
<evidence type="ECO:0000259" key="2">
    <source>
        <dbReference type="PROSITE" id="PS51898"/>
    </source>
</evidence>
<dbReference type="InterPro" id="IPR013762">
    <property type="entry name" value="Integrase-like_cat_sf"/>
</dbReference>
<dbReference type="Gene3D" id="1.10.443.10">
    <property type="entry name" value="Intergrase catalytic core"/>
    <property type="match status" value="1"/>
</dbReference>
<dbReference type="PROSITE" id="PS51898">
    <property type="entry name" value="TYR_RECOMBINASE"/>
    <property type="match status" value="1"/>
</dbReference>
<feature type="domain" description="Tyr recombinase" evidence="2">
    <location>
        <begin position="1"/>
        <end position="83"/>
    </location>
</feature>
<dbReference type="RefSeq" id="WP_064465135.1">
    <property type="nucleotide sequence ID" value="NZ_CP017080.1"/>
</dbReference>
<dbReference type="AlphaFoldDB" id="A0A1B3XNY1"/>
<proteinExistence type="predicted"/>
<reference evidence="3 4" key="1">
    <citation type="submission" date="2016-08" db="EMBL/GenBank/DDBJ databases">
        <title>Complete genome sequence of Bacillus muralis G25-68, a strain with toxicity to nematodes.</title>
        <authorList>
            <person name="Zheng Z."/>
        </authorList>
    </citation>
    <scope>NUCLEOTIDE SEQUENCE [LARGE SCALE GENOMIC DNA]</scope>
    <source>
        <strain evidence="3 4">G25-68</strain>
    </source>
</reference>
<name>A0A1B3XNY1_9BACI</name>
<evidence type="ECO:0000313" key="3">
    <source>
        <dbReference type="EMBL" id="AOH54917.1"/>
    </source>
</evidence>
<protein>
    <recommendedName>
        <fullName evidence="2">Tyr recombinase domain-containing protein</fullName>
    </recommendedName>
</protein>
<dbReference type="Pfam" id="PF00589">
    <property type="entry name" value="Phage_integrase"/>
    <property type="match status" value="1"/>
</dbReference>
<sequence length="91" mass="10529">MFLTYDGREITSYTWRTRLHEVADIAGVKKAVRPHILRHTGALLYIMNGGYPFSLQKILGYSDLSMTRKYIQMTNMDVKRQHNITSPLKGL</sequence>
<evidence type="ECO:0000313" key="4">
    <source>
        <dbReference type="Proteomes" id="UP000077926"/>
    </source>
</evidence>
<dbReference type="InterPro" id="IPR011010">
    <property type="entry name" value="DNA_brk_join_enz"/>
</dbReference>
<accession>A0A1B3XNY1</accession>